<reference evidence="1 2" key="1">
    <citation type="journal article" date="2024" name="Plant Biotechnol. J.">
        <title>Dendrobium thyrsiflorum genome and its molecular insights into genes involved in important horticultural traits.</title>
        <authorList>
            <person name="Chen B."/>
            <person name="Wang J.Y."/>
            <person name="Zheng P.J."/>
            <person name="Li K.L."/>
            <person name="Liang Y.M."/>
            <person name="Chen X.F."/>
            <person name="Zhang C."/>
            <person name="Zhao X."/>
            <person name="He X."/>
            <person name="Zhang G.Q."/>
            <person name="Liu Z.J."/>
            <person name="Xu Q."/>
        </authorList>
    </citation>
    <scope>NUCLEOTIDE SEQUENCE [LARGE SCALE GENOMIC DNA]</scope>
    <source>
        <strain evidence="1">GZMU011</strain>
    </source>
</reference>
<gene>
    <name evidence="1" type="ORF">M5K25_023512</name>
</gene>
<keyword evidence="2" id="KW-1185">Reference proteome</keyword>
<dbReference type="EMBL" id="JANQDX010000017">
    <property type="protein sequence ID" value="KAL0908994.1"/>
    <property type="molecule type" value="Genomic_DNA"/>
</dbReference>
<comment type="caution">
    <text evidence="1">The sequence shown here is derived from an EMBL/GenBank/DDBJ whole genome shotgun (WGS) entry which is preliminary data.</text>
</comment>
<sequence>MQQKSKIPVNFSRWLSRDFYTSPCCPVGQEIDVCCPEVLARHNLLFPRAWRIQNLITGSRQKIARHNLLFPRAWRIQNLITDSELMKHLKPITHDVEKVQAYVEAAKQKKHSKFLEDLKFPKAYVLLALIHCPNQAISKSRTKRAHDSFYRCHRKSPIPITVTIAAARHTPLPQLPPTVHYLCSP</sequence>
<dbReference type="Proteomes" id="UP001552299">
    <property type="component" value="Unassembled WGS sequence"/>
</dbReference>
<dbReference type="AlphaFoldDB" id="A0ABD0U8J9"/>
<evidence type="ECO:0000313" key="1">
    <source>
        <dbReference type="EMBL" id="KAL0908994.1"/>
    </source>
</evidence>
<name>A0ABD0U8J9_DENTH</name>
<protein>
    <submittedName>
        <fullName evidence="1">Uncharacterized protein</fullName>
    </submittedName>
</protein>
<accession>A0ABD0U8J9</accession>
<evidence type="ECO:0000313" key="2">
    <source>
        <dbReference type="Proteomes" id="UP001552299"/>
    </source>
</evidence>
<proteinExistence type="predicted"/>
<organism evidence="1 2">
    <name type="scientific">Dendrobium thyrsiflorum</name>
    <name type="common">Pinecone-like raceme dendrobium</name>
    <name type="synonym">Orchid</name>
    <dbReference type="NCBI Taxonomy" id="117978"/>
    <lineage>
        <taxon>Eukaryota</taxon>
        <taxon>Viridiplantae</taxon>
        <taxon>Streptophyta</taxon>
        <taxon>Embryophyta</taxon>
        <taxon>Tracheophyta</taxon>
        <taxon>Spermatophyta</taxon>
        <taxon>Magnoliopsida</taxon>
        <taxon>Liliopsida</taxon>
        <taxon>Asparagales</taxon>
        <taxon>Orchidaceae</taxon>
        <taxon>Epidendroideae</taxon>
        <taxon>Malaxideae</taxon>
        <taxon>Dendrobiinae</taxon>
        <taxon>Dendrobium</taxon>
    </lineage>
</organism>